<dbReference type="InterPro" id="IPR006143">
    <property type="entry name" value="RND_pump_MFP"/>
</dbReference>
<gene>
    <name evidence="5" type="ORF">S7S_03495</name>
</gene>
<evidence type="ECO:0000313" key="5">
    <source>
        <dbReference type="EMBL" id="AJD47121.1"/>
    </source>
</evidence>
<dbReference type="Gene3D" id="1.10.287.470">
    <property type="entry name" value="Helix hairpin bin"/>
    <property type="match status" value="1"/>
</dbReference>
<dbReference type="PANTHER" id="PTHR30469">
    <property type="entry name" value="MULTIDRUG RESISTANCE PROTEIN MDTA"/>
    <property type="match status" value="1"/>
</dbReference>
<comment type="similarity">
    <text evidence="1">Belongs to the membrane fusion protein (MFP) (TC 8.A.1) family.</text>
</comment>
<name>A0A0B4XJ97_9GAMM</name>
<dbReference type="GO" id="GO:1990281">
    <property type="term" value="C:efflux pump complex"/>
    <property type="evidence" value="ECO:0007669"/>
    <property type="project" value="TreeGrafter"/>
</dbReference>
<feature type="signal peptide" evidence="3">
    <location>
        <begin position="1"/>
        <end position="19"/>
    </location>
</feature>
<dbReference type="Gene3D" id="2.40.420.20">
    <property type="match status" value="1"/>
</dbReference>
<keyword evidence="2" id="KW-0175">Coiled coil</keyword>
<dbReference type="Gene3D" id="2.40.30.170">
    <property type="match status" value="1"/>
</dbReference>
<evidence type="ECO:0000256" key="3">
    <source>
        <dbReference type="SAM" id="SignalP"/>
    </source>
</evidence>
<dbReference type="RefSeq" id="WP_008738248.1">
    <property type="nucleotide sequence ID" value="NZ_CP004387.1"/>
</dbReference>
<dbReference type="Gene3D" id="2.40.50.100">
    <property type="match status" value="1"/>
</dbReference>
<feature type="coiled-coil region" evidence="2">
    <location>
        <begin position="81"/>
        <end position="144"/>
    </location>
</feature>
<dbReference type="InterPro" id="IPR058627">
    <property type="entry name" value="MdtA-like_C"/>
</dbReference>
<evidence type="ECO:0000256" key="2">
    <source>
        <dbReference type="SAM" id="Coils"/>
    </source>
</evidence>
<feature type="chain" id="PRO_5002111229" evidence="3">
    <location>
        <begin position="20"/>
        <end position="343"/>
    </location>
</feature>
<feature type="domain" description="Multidrug resistance protein MdtA-like C-terminal permuted SH3" evidence="4">
    <location>
        <begin position="268"/>
        <end position="328"/>
    </location>
</feature>
<organism evidence="5 6">
    <name type="scientific">Isoalcanivorax pacificus W11-5</name>
    <dbReference type="NCBI Taxonomy" id="391936"/>
    <lineage>
        <taxon>Bacteria</taxon>
        <taxon>Pseudomonadati</taxon>
        <taxon>Pseudomonadota</taxon>
        <taxon>Gammaproteobacteria</taxon>
        <taxon>Oceanospirillales</taxon>
        <taxon>Alcanivoracaceae</taxon>
        <taxon>Isoalcanivorax</taxon>
    </lineage>
</organism>
<dbReference type="Pfam" id="PF25967">
    <property type="entry name" value="RND-MFP_C"/>
    <property type="match status" value="1"/>
</dbReference>
<evidence type="ECO:0000256" key="1">
    <source>
        <dbReference type="ARBA" id="ARBA00009477"/>
    </source>
</evidence>
<dbReference type="Proteomes" id="UP000006764">
    <property type="component" value="Chromosome"/>
</dbReference>
<reference evidence="5 6" key="1">
    <citation type="journal article" date="2012" name="J. Bacteriol.">
        <title>Genome sequence of an alkane-degrading bacterium, Alcanivorax pacificus type strain W11-5, isolated from deep sea sediment.</title>
        <authorList>
            <person name="Lai Q."/>
            <person name="Shao Z."/>
        </authorList>
    </citation>
    <scope>NUCLEOTIDE SEQUENCE [LARGE SCALE GENOMIC DNA]</scope>
    <source>
        <strain evidence="5 6">W11-5</strain>
    </source>
</reference>
<dbReference type="OrthoDB" id="9806939at2"/>
<keyword evidence="6" id="KW-1185">Reference proteome</keyword>
<keyword evidence="3" id="KW-0732">Signal</keyword>
<proteinExistence type="inferred from homology"/>
<dbReference type="GO" id="GO:0015562">
    <property type="term" value="F:efflux transmembrane transporter activity"/>
    <property type="evidence" value="ECO:0007669"/>
    <property type="project" value="TreeGrafter"/>
</dbReference>
<dbReference type="SUPFAM" id="SSF111369">
    <property type="entry name" value="HlyD-like secretion proteins"/>
    <property type="match status" value="1"/>
</dbReference>
<dbReference type="EMBL" id="CP004387">
    <property type="protein sequence ID" value="AJD47121.1"/>
    <property type="molecule type" value="Genomic_DNA"/>
</dbReference>
<protein>
    <submittedName>
        <fullName evidence="5">Efflux transporter, RND family, MFP subunit</fullName>
    </submittedName>
</protein>
<accession>A0A0B4XJ97</accession>
<dbReference type="HOGENOM" id="CLU_018816_1_4_6"/>
<dbReference type="AlphaFoldDB" id="A0A0B4XJ97"/>
<evidence type="ECO:0000259" key="4">
    <source>
        <dbReference type="Pfam" id="PF25967"/>
    </source>
</evidence>
<dbReference type="KEGG" id="apac:S7S_03495"/>
<dbReference type="NCBIfam" id="TIGR01730">
    <property type="entry name" value="RND_mfp"/>
    <property type="match status" value="1"/>
</dbReference>
<evidence type="ECO:0000313" key="6">
    <source>
        <dbReference type="Proteomes" id="UP000006764"/>
    </source>
</evidence>
<sequence>MPARALLPVILILPLFALANTPVRVTEAVAGRITEQVPVTGTVTSARSAMLSVSVGGLVESVALDAGARVEAGDVVLRLDAELQQARYDSSRAAVQEAEARLADARRRQAEASTLRGAIPASEIRSLEAEVEMAAAAAARLDAEARQQRALLRRHAVQAPFAGVISEKLVEVGEWVAPGDAVLALVDTDALRIDFPVPQEYAGRLDDQVNVLLGAGDGVRAEVIASVPVNDPTARTFLMRTAVPQELALLPGMSVRARLRLPAAQEQVLVPRDALVRYPDGRVSVWLVVAEEGDTVARERFVRTGATRDSQAVVLEGLAAGQQVVVRGNEALRDGMILTVQGE</sequence>
<dbReference type="STRING" id="391936.S7S_03495"/>